<dbReference type="InterPro" id="IPR050194">
    <property type="entry name" value="Glycosyltransferase_grp1"/>
</dbReference>
<dbReference type="Pfam" id="PF00534">
    <property type="entry name" value="Glycos_transf_1"/>
    <property type="match status" value="1"/>
</dbReference>
<evidence type="ECO:0000313" key="3">
    <source>
        <dbReference type="EMBL" id="SHN51610.1"/>
    </source>
</evidence>
<protein>
    <submittedName>
        <fullName evidence="3">Glycosyltransferase involved in cell wall bisynthesis</fullName>
    </submittedName>
</protein>
<evidence type="ECO:0000259" key="1">
    <source>
        <dbReference type="Pfam" id="PF00534"/>
    </source>
</evidence>
<dbReference type="PANTHER" id="PTHR45947:SF3">
    <property type="entry name" value="SULFOQUINOVOSYL TRANSFERASE SQD2"/>
    <property type="match status" value="1"/>
</dbReference>
<proteinExistence type="predicted"/>
<reference evidence="4" key="1">
    <citation type="submission" date="2016-12" db="EMBL/GenBank/DDBJ databases">
        <authorList>
            <person name="Varghese N."/>
            <person name="Submissions S."/>
        </authorList>
    </citation>
    <scope>NUCLEOTIDE SEQUENCE [LARGE SCALE GENOMIC DNA]</scope>
    <source>
        <strain evidence="4">DSM 13020</strain>
    </source>
</reference>
<dbReference type="Pfam" id="PF13439">
    <property type="entry name" value="Glyco_transf_4"/>
    <property type="match status" value="1"/>
</dbReference>
<name>A0A1M7RZL1_FERGO</name>
<organism evidence="3 4">
    <name type="scientific">Fervidobacterium gondwanense DSM 13020</name>
    <dbReference type="NCBI Taxonomy" id="1121883"/>
    <lineage>
        <taxon>Bacteria</taxon>
        <taxon>Thermotogati</taxon>
        <taxon>Thermotogota</taxon>
        <taxon>Thermotogae</taxon>
        <taxon>Thermotogales</taxon>
        <taxon>Fervidobacteriaceae</taxon>
        <taxon>Fervidobacterium</taxon>
    </lineage>
</organism>
<dbReference type="SUPFAM" id="SSF53756">
    <property type="entry name" value="UDP-Glycosyltransferase/glycogen phosphorylase"/>
    <property type="match status" value="1"/>
</dbReference>
<dbReference type="GO" id="GO:0016757">
    <property type="term" value="F:glycosyltransferase activity"/>
    <property type="evidence" value="ECO:0007669"/>
    <property type="project" value="InterPro"/>
</dbReference>
<dbReference type="EMBL" id="FRDJ01000001">
    <property type="protein sequence ID" value="SHN51610.1"/>
    <property type="molecule type" value="Genomic_DNA"/>
</dbReference>
<gene>
    <name evidence="3" type="ORF">SAMN02745226_00364</name>
</gene>
<dbReference type="InterPro" id="IPR028098">
    <property type="entry name" value="Glyco_trans_4-like_N"/>
</dbReference>
<dbReference type="STRING" id="1121883.SAMN02745226_00364"/>
<dbReference type="CDD" id="cd03817">
    <property type="entry name" value="GT4_UGDG-like"/>
    <property type="match status" value="1"/>
</dbReference>
<keyword evidence="4" id="KW-1185">Reference proteome</keyword>
<evidence type="ECO:0000259" key="2">
    <source>
        <dbReference type="Pfam" id="PF13439"/>
    </source>
</evidence>
<evidence type="ECO:0000313" key="4">
    <source>
        <dbReference type="Proteomes" id="UP000184207"/>
    </source>
</evidence>
<sequence length="401" mass="45805">MISDTYIPQINGVATSIYLSKKYLEMRGHQVYIVAPVAPEDDKSVLVVPGMPFLLEKQHRVVFANHIKILEFALEHKIDVLHSHDPLALGIRALKVQKDLKLPHVHTYHTLLTEYRHYVPPPLTPDRRSVEEFSRWFCNKVNTVIAPTKEIKDELISYGVERPIEVLPTGIDTIDFSKPAQRDIRAEYNIPNDAILLMYAGRLAKEKNLEFLSKVVSKHMHNNSQIWFLIVGDGPERKELERYFEEEGLSNRVIFTGYVPHKEIKDYYKAADLFVFASLTETQGLVVLEALASGTPVVAIAYKGIANVLVNGEGAITTGINEEEFYDAIAKALEEKEFLSVKGIEYVEKHWSMNTMAERLEKIYSKAIAEGYIDFHMPSIINTSLQLKISRLFKKFLELFD</sequence>
<dbReference type="Proteomes" id="UP000184207">
    <property type="component" value="Unassembled WGS sequence"/>
</dbReference>
<dbReference type="Gene3D" id="3.40.50.2000">
    <property type="entry name" value="Glycogen Phosphorylase B"/>
    <property type="match status" value="2"/>
</dbReference>
<accession>A0A1M7RZL1</accession>
<keyword evidence="3" id="KW-0808">Transferase</keyword>
<feature type="domain" description="Glycosyltransferase subfamily 4-like N-terminal" evidence="2">
    <location>
        <begin position="10"/>
        <end position="173"/>
    </location>
</feature>
<dbReference type="InterPro" id="IPR001296">
    <property type="entry name" value="Glyco_trans_1"/>
</dbReference>
<dbReference type="PANTHER" id="PTHR45947">
    <property type="entry name" value="SULFOQUINOVOSYL TRANSFERASE SQD2"/>
    <property type="match status" value="1"/>
</dbReference>
<dbReference type="AlphaFoldDB" id="A0A1M7RZL1"/>
<feature type="domain" description="Glycosyl transferase family 1" evidence="1">
    <location>
        <begin position="182"/>
        <end position="337"/>
    </location>
</feature>